<dbReference type="Proteomes" id="UP000004994">
    <property type="component" value="Chromosome 5"/>
</dbReference>
<dbReference type="InterPro" id="IPR032867">
    <property type="entry name" value="DYW_dom"/>
</dbReference>
<dbReference type="EnsemblPlants" id="Solyc05g023880.1.1">
    <property type="protein sequence ID" value="Solyc05g023880.1.1"/>
    <property type="gene ID" value="Solyc05g023880.1"/>
</dbReference>
<comment type="similarity">
    <text evidence="1">Belongs to the PPR family. PCMP-H subfamily.</text>
</comment>
<organism evidence="3">
    <name type="scientific">Solanum lycopersicum</name>
    <name type="common">Tomato</name>
    <name type="synonym">Lycopersicon esculentum</name>
    <dbReference type="NCBI Taxonomy" id="4081"/>
    <lineage>
        <taxon>Eukaryota</taxon>
        <taxon>Viridiplantae</taxon>
        <taxon>Streptophyta</taxon>
        <taxon>Embryophyta</taxon>
        <taxon>Tracheophyta</taxon>
        <taxon>Spermatophyta</taxon>
        <taxon>Magnoliopsida</taxon>
        <taxon>eudicotyledons</taxon>
        <taxon>Gunneridae</taxon>
        <taxon>Pentapetalae</taxon>
        <taxon>asterids</taxon>
        <taxon>lamiids</taxon>
        <taxon>Solanales</taxon>
        <taxon>Solanaceae</taxon>
        <taxon>Solanoideae</taxon>
        <taxon>Solaneae</taxon>
        <taxon>Solanum</taxon>
        <taxon>Solanum subgen. Lycopersicon</taxon>
    </lineage>
</organism>
<dbReference type="InParanoid" id="K4BZM6"/>
<proteinExistence type="inferred from homology"/>
<dbReference type="Gramene" id="Solyc05g023880.1.1">
    <property type="protein sequence ID" value="Solyc05g023880.1.1"/>
    <property type="gene ID" value="Solyc05g023880.1"/>
</dbReference>
<name>K4BZM6_SOLLC</name>
<reference evidence="3" key="1">
    <citation type="journal article" date="2012" name="Nature">
        <title>The tomato genome sequence provides insights into fleshy fruit evolution.</title>
        <authorList>
            <consortium name="Tomato Genome Consortium"/>
        </authorList>
    </citation>
    <scope>NUCLEOTIDE SEQUENCE [LARGE SCALE GENOMIC DNA]</scope>
    <source>
        <strain evidence="3">cv. Heinz 1706</strain>
    </source>
</reference>
<dbReference type="HOGENOM" id="CLU_2659266_0_0_1"/>
<evidence type="ECO:0000313" key="4">
    <source>
        <dbReference type="Proteomes" id="UP000004994"/>
    </source>
</evidence>
<reference evidence="3" key="2">
    <citation type="submission" date="2015-06" db="UniProtKB">
        <authorList>
            <consortium name="EnsemblPlants"/>
        </authorList>
    </citation>
    <scope>IDENTIFICATION</scope>
    <source>
        <strain evidence="3">cv. Heinz 1706</strain>
    </source>
</reference>
<dbReference type="AlphaFoldDB" id="K4BZM6"/>
<keyword evidence="4" id="KW-1185">Reference proteome</keyword>
<dbReference type="Pfam" id="PF14432">
    <property type="entry name" value="DYW_deaminase"/>
    <property type="match status" value="1"/>
</dbReference>
<evidence type="ECO:0000256" key="1">
    <source>
        <dbReference type="ARBA" id="ARBA00006643"/>
    </source>
</evidence>
<dbReference type="eggNOG" id="KOG4197">
    <property type="taxonomic scope" value="Eukaryota"/>
</dbReference>
<dbReference type="PaxDb" id="4081-Solyc05g023880.1.1"/>
<feature type="domain" description="DYW" evidence="2">
    <location>
        <begin position="47"/>
        <end position="76"/>
    </location>
</feature>
<dbReference type="GO" id="GO:0008270">
    <property type="term" value="F:zinc ion binding"/>
    <property type="evidence" value="ECO:0007669"/>
    <property type="project" value="InterPro"/>
</dbReference>
<evidence type="ECO:0000259" key="2">
    <source>
        <dbReference type="Pfam" id="PF14432"/>
    </source>
</evidence>
<protein>
    <recommendedName>
        <fullName evidence="2">DYW domain-containing protein</fullName>
    </recommendedName>
</protein>
<accession>K4BZM6</accession>
<evidence type="ECO:0000313" key="3">
    <source>
        <dbReference type="EnsemblPlants" id="Solyc05g023880.1.1"/>
    </source>
</evidence>
<dbReference type="STRING" id="4081.K4BZM6"/>
<dbReference type="PhylomeDB" id="K4BZM6"/>
<sequence length="76" mass="9013">MNKKRLKKEPGLRWVENQGSVHYFSFGYASNPDIKIIHGMIEWFNIKSKGKREIVIRDIRRFNHIQNGACSCGDYW</sequence>